<evidence type="ECO:0000313" key="3">
    <source>
        <dbReference type="Proteomes" id="UP000277671"/>
    </source>
</evidence>
<reference evidence="2 3" key="1">
    <citation type="submission" date="2018-10" db="EMBL/GenBank/DDBJ databases">
        <title>Sequencing the genomes of 1000 actinobacteria strains.</title>
        <authorList>
            <person name="Klenk H.-P."/>
        </authorList>
    </citation>
    <scope>NUCLEOTIDE SEQUENCE [LARGE SCALE GENOMIC DNA]</scope>
    <source>
        <strain evidence="2 3">DSM 45175</strain>
    </source>
</reference>
<feature type="transmembrane region" description="Helical" evidence="1">
    <location>
        <begin position="59"/>
        <end position="81"/>
    </location>
</feature>
<dbReference type="OrthoDB" id="3216929at2"/>
<comment type="caution">
    <text evidence="2">The sequence shown here is derived from an EMBL/GenBank/DDBJ whole genome shotgun (WGS) entry which is preliminary data.</text>
</comment>
<keyword evidence="3" id="KW-1185">Reference proteome</keyword>
<keyword evidence="1" id="KW-0472">Membrane</keyword>
<dbReference type="RefSeq" id="WP_121156103.1">
    <property type="nucleotide sequence ID" value="NZ_RBKT01000001.1"/>
</dbReference>
<keyword evidence="1" id="KW-1133">Transmembrane helix</keyword>
<keyword evidence="1" id="KW-0812">Transmembrane</keyword>
<gene>
    <name evidence="2" type="ORF">BDK92_1656</name>
</gene>
<evidence type="ECO:0000256" key="1">
    <source>
        <dbReference type="SAM" id="Phobius"/>
    </source>
</evidence>
<dbReference type="Proteomes" id="UP000277671">
    <property type="component" value="Unassembled WGS sequence"/>
</dbReference>
<evidence type="ECO:0000313" key="2">
    <source>
        <dbReference type="EMBL" id="RKR87381.1"/>
    </source>
</evidence>
<sequence length="149" mass="15812">MSAATTGPGATREQERDPGQASIGELLGAITRDTTILVRQELELARAEVRAEVRSAVKVAGMFGGAALGGFMVLLFLSYAMWWGLSNVIDEGWSALIVAAVWGFIAAVLVTMARQRMRGLAGLPQTSGTVKRIPDAVKGRTDHRSGGEQ</sequence>
<dbReference type="Pfam" id="PF07332">
    <property type="entry name" value="Phage_holin_3_6"/>
    <property type="match status" value="1"/>
</dbReference>
<proteinExistence type="predicted"/>
<feature type="transmembrane region" description="Helical" evidence="1">
    <location>
        <begin position="93"/>
        <end position="113"/>
    </location>
</feature>
<protein>
    <submittedName>
        <fullName evidence="2">Putative superfamily III holin-X</fullName>
    </submittedName>
</protein>
<dbReference type="EMBL" id="RBKT01000001">
    <property type="protein sequence ID" value="RKR87381.1"/>
    <property type="molecule type" value="Genomic_DNA"/>
</dbReference>
<accession>A0A495JF78</accession>
<name>A0A495JF78_9ACTN</name>
<dbReference type="InterPro" id="IPR009937">
    <property type="entry name" value="Phage_holin_3_6"/>
</dbReference>
<organism evidence="2 3">
    <name type="scientific">Micromonospora pisi</name>
    <dbReference type="NCBI Taxonomy" id="589240"/>
    <lineage>
        <taxon>Bacteria</taxon>
        <taxon>Bacillati</taxon>
        <taxon>Actinomycetota</taxon>
        <taxon>Actinomycetes</taxon>
        <taxon>Micromonosporales</taxon>
        <taxon>Micromonosporaceae</taxon>
        <taxon>Micromonospora</taxon>
    </lineage>
</organism>
<dbReference type="AlphaFoldDB" id="A0A495JF78"/>